<evidence type="ECO:0000313" key="3">
    <source>
        <dbReference type="Proteomes" id="UP000594638"/>
    </source>
</evidence>
<comment type="caution">
    <text evidence="2">The sequence shown here is derived from an EMBL/GenBank/DDBJ whole genome shotgun (WGS) entry which is preliminary data.</text>
</comment>
<name>A0A8S0S785_OLEEU</name>
<proteinExistence type="predicted"/>
<organism evidence="2 3">
    <name type="scientific">Olea europaea subsp. europaea</name>
    <dbReference type="NCBI Taxonomy" id="158383"/>
    <lineage>
        <taxon>Eukaryota</taxon>
        <taxon>Viridiplantae</taxon>
        <taxon>Streptophyta</taxon>
        <taxon>Embryophyta</taxon>
        <taxon>Tracheophyta</taxon>
        <taxon>Spermatophyta</taxon>
        <taxon>Magnoliopsida</taxon>
        <taxon>eudicotyledons</taxon>
        <taxon>Gunneridae</taxon>
        <taxon>Pentapetalae</taxon>
        <taxon>asterids</taxon>
        <taxon>lamiids</taxon>
        <taxon>Lamiales</taxon>
        <taxon>Oleaceae</taxon>
        <taxon>Oleeae</taxon>
        <taxon>Olea</taxon>
    </lineage>
</organism>
<feature type="region of interest" description="Disordered" evidence="1">
    <location>
        <begin position="1"/>
        <end position="38"/>
    </location>
</feature>
<accession>A0A8S0S785</accession>
<evidence type="ECO:0000313" key="2">
    <source>
        <dbReference type="EMBL" id="CAA2987573.1"/>
    </source>
</evidence>
<feature type="compositionally biased region" description="Basic and acidic residues" evidence="1">
    <location>
        <begin position="16"/>
        <end position="30"/>
    </location>
</feature>
<dbReference type="AlphaFoldDB" id="A0A8S0S785"/>
<reference evidence="2 3" key="1">
    <citation type="submission" date="2019-12" db="EMBL/GenBank/DDBJ databases">
        <authorList>
            <person name="Alioto T."/>
            <person name="Alioto T."/>
            <person name="Gomez Garrido J."/>
        </authorList>
    </citation>
    <scope>NUCLEOTIDE SEQUENCE [LARGE SCALE GENOMIC DNA]</scope>
</reference>
<keyword evidence="3" id="KW-1185">Reference proteome</keyword>
<sequence>MNTNIPASTEADSTPEYERHVEDFSEDLKQNDAALPTESDLNQTERDIGITEKSSMKALVEETAIACLLDNCCLNFRNTACAIQLERLKNTVVEELGLMGATETRKEFLQKEKVAIGNADGAKPLKLDDNAKEYPGTKYYSRNEYSLLLHCVI</sequence>
<dbReference type="EMBL" id="CACTIH010003934">
    <property type="protein sequence ID" value="CAA2987573.1"/>
    <property type="molecule type" value="Genomic_DNA"/>
</dbReference>
<evidence type="ECO:0000256" key="1">
    <source>
        <dbReference type="SAM" id="MobiDB-lite"/>
    </source>
</evidence>
<protein>
    <submittedName>
        <fullName evidence="2">Uncharacterized protein</fullName>
    </submittedName>
</protein>
<gene>
    <name evidence="2" type="ORF">OLEA9_A022769</name>
</gene>
<dbReference type="Proteomes" id="UP000594638">
    <property type="component" value="Unassembled WGS sequence"/>
</dbReference>
<feature type="compositionally biased region" description="Polar residues" evidence="1">
    <location>
        <begin position="1"/>
        <end position="12"/>
    </location>
</feature>
<dbReference type="Gramene" id="OE9A022769T1">
    <property type="protein sequence ID" value="OE9A022769C1"/>
    <property type="gene ID" value="OE9A022769"/>
</dbReference>